<dbReference type="GO" id="GO:0005634">
    <property type="term" value="C:nucleus"/>
    <property type="evidence" value="ECO:0007669"/>
    <property type="project" value="UniProtKB-SubCell"/>
</dbReference>
<dbReference type="EMBL" id="MSFL01000005">
    <property type="protein sequence ID" value="PWY88300.1"/>
    <property type="molecule type" value="Genomic_DNA"/>
</dbReference>
<dbReference type="InterPro" id="IPR050815">
    <property type="entry name" value="TF_fung"/>
</dbReference>
<protein>
    <recommendedName>
        <fullName evidence="7">Zn(2)-C6 fungal-type domain-containing protein</fullName>
    </recommendedName>
</protein>
<evidence type="ECO:0000256" key="2">
    <source>
        <dbReference type="ARBA" id="ARBA00022723"/>
    </source>
</evidence>
<evidence type="ECO:0000256" key="5">
    <source>
        <dbReference type="ARBA" id="ARBA00023163"/>
    </source>
</evidence>
<keyword evidence="2" id="KW-0479">Metal-binding</keyword>
<dbReference type="Proteomes" id="UP000247233">
    <property type="component" value="Unassembled WGS sequence"/>
</dbReference>
<dbReference type="PANTHER" id="PTHR47338">
    <property type="entry name" value="ZN(II)2CYS6 TRANSCRIPTION FACTOR (EUROFUNG)-RELATED"/>
    <property type="match status" value="1"/>
</dbReference>
<keyword evidence="5" id="KW-0804">Transcription</keyword>
<dbReference type="SMART" id="SM00066">
    <property type="entry name" value="GAL4"/>
    <property type="match status" value="1"/>
</dbReference>
<name>A0A317WVK1_9EURO</name>
<reference evidence="8 9" key="1">
    <citation type="submission" date="2016-12" db="EMBL/GenBank/DDBJ databases">
        <title>The genomes of Aspergillus section Nigri reveals drivers in fungal speciation.</title>
        <authorList>
            <consortium name="DOE Joint Genome Institute"/>
            <person name="Vesth T.C."/>
            <person name="Nybo J."/>
            <person name="Theobald S."/>
            <person name="Brandl J."/>
            <person name="Frisvad J.C."/>
            <person name="Nielsen K.F."/>
            <person name="Lyhne E.K."/>
            <person name="Kogle M.E."/>
            <person name="Kuo A."/>
            <person name="Riley R."/>
            <person name="Clum A."/>
            <person name="Nolan M."/>
            <person name="Lipzen A."/>
            <person name="Salamov A."/>
            <person name="Henrissat B."/>
            <person name="Wiebenga A."/>
            <person name="De Vries R.P."/>
            <person name="Grigoriev I.V."/>
            <person name="Mortensen U.H."/>
            <person name="Andersen M.R."/>
            <person name="Baker S.E."/>
        </authorList>
    </citation>
    <scope>NUCLEOTIDE SEQUENCE [LARGE SCALE GENOMIC DNA]</scope>
    <source>
        <strain evidence="8 9">CBS 117.55</strain>
    </source>
</reference>
<accession>A0A317WVK1</accession>
<evidence type="ECO:0000259" key="7">
    <source>
        <dbReference type="PROSITE" id="PS50048"/>
    </source>
</evidence>
<dbReference type="CDD" id="cd00067">
    <property type="entry name" value="GAL4"/>
    <property type="match status" value="1"/>
</dbReference>
<dbReference type="InterPro" id="IPR036864">
    <property type="entry name" value="Zn2-C6_fun-type_DNA-bd_sf"/>
</dbReference>
<sequence>MADSSNESLPDPCFQCRSRKTHPARRRGAQACLNCRLQKARCSGELPRCINCQRRNRECRYPSRQARHSPHKSGEPSRITYVKQVTGSELEQGLVYPVKDSSELETILDNYFLQLYPLPSYSFLHEPSIRRMCTEQTLEPSLVIAICAIVKLRCRPTGSVPYESAPMVELAEKRIWDQLERPSIFRLQALFLIIQYHAEVGRVERAFMMASIASRHVAALKLNHESPHLGFITQEIRRRAVWTMALLDGYFSVGLPGYSTINYEEIYLRFPCREETFGSPVPEGMGLSVPETPQVEPTQDSHSMLELILRISKIRRDIMRLTRQLALVEHPLRELQSILQGLRLSLSQIEGEITSAFGPSTSGSIGIQWESRWFIRVMEIRLAWHQAYCDLFRLFIPGHPNSAPDVVLRSMEPSTYVVQARVICEEHSDWIVNSISEVLEKGVQGFFSFDIARCTYQATSLSLFLAHMASARSSLVPEAVIRNAVSSLKFLQENFASSAHVQRMISDLKDLIGAYETRGSQLEAALALNSLRSSGDAVERHFQLSVHSLIHQAHFIDDSYLYER</sequence>
<keyword evidence="4" id="KW-0238">DNA-binding</keyword>
<dbReference type="InterPro" id="IPR007219">
    <property type="entry name" value="XnlR_reg_dom"/>
</dbReference>
<dbReference type="PANTHER" id="PTHR47338:SF7">
    <property type="entry name" value="ZN(II)2CYS6 TRANSCRIPTION FACTOR (EUROFUNG)"/>
    <property type="match status" value="1"/>
</dbReference>
<dbReference type="PROSITE" id="PS50048">
    <property type="entry name" value="ZN2_CY6_FUNGAL_2"/>
    <property type="match status" value="1"/>
</dbReference>
<comment type="subcellular location">
    <subcellularLocation>
        <location evidence="1">Nucleus</location>
    </subcellularLocation>
</comment>
<keyword evidence="3" id="KW-0805">Transcription regulation</keyword>
<evidence type="ECO:0000256" key="3">
    <source>
        <dbReference type="ARBA" id="ARBA00023015"/>
    </source>
</evidence>
<dbReference type="AlphaFoldDB" id="A0A317WVK1"/>
<dbReference type="GO" id="GO:0008270">
    <property type="term" value="F:zinc ion binding"/>
    <property type="evidence" value="ECO:0007669"/>
    <property type="project" value="InterPro"/>
</dbReference>
<dbReference type="GO" id="GO:0009893">
    <property type="term" value="P:positive regulation of metabolic process"/>
    <property type="evidence" value="ECO:0007669"/>
    <property type="project" value="UniProtKB-ARBA"/>
</dbReference>
<comment type="caution">
    <text evidence="8">The sequence shown here is derived from an EMBL/GenBank/DDBJ whole genome shotgun (WGS) entry which is preliminary data.</text>
</comment>
<evidence type="ECO:0000256" key="1">
    <source>
        <dbReference type="ARBA" id="ARBA00004123"/>
    </source>
</evidence>
<keyword evidence="6" id="KW-0539">Nucleus</keyword>
<dbReference type="Pfam" id="PF04082">
    <property type="entry name" value="Fungal_trans"/>
    <property type="match status" value="1"/>
</dbReference>
<evidence type="ECO:0000313" key="8">
    <source>
        <dbReference type="EMBL" id="PWY88300.1"/>
    </source>
</evidence>
<evidence type="ECO:0000256" key="6">
    <source>
        <dbReference type="ARBA" id="ARBA00023242"/>
    </source>
</evidence>
<evidence type="ECO:0000256" key="4">
    <source>
        <dbReference type="ARBA" id="ARBA00023125"/>
    </source>
</evidence>
<dbReference type="InterPro" id="IPR001138">
    <property type="entry name" value="Zn2Cys6_DnaBD"/>
</dbReference>
<dbReference type="STRING" id="1448321.A0A317WVK1"/>
<dbReference type="SUPFAM" id="SSF57701">
    <property type="entry name" value="Zn2/Cys6 DNA-binding domain"/>
    <property type="match status" value="1"/>
</dbReference>
<evidence type="ECO:0000313" key="9">
    <source>
        <dbReference type="Proteomes" id="UP000247233"/>
    </source>
</evidence>
<dbReference type="PROSITE" id="PS00463">
    <property type="entry name" value="ZN2_CY6_FUNGAL_1"/>
    <property type="match status" value="1"/>
</dbReference>
<dbReference type="OrthoDB" id="2563500at2759"/>
<proteinExistence type="predicted"/>
<dbReference type="CDD" id="cd12148">
    <property type="entry name" value="fungal_TF_MHR"/>
    <property type="match status" value="1"/>
</dbReference>
<keyword evidence="9" id="KW-1185">Reference proteome</keyword>
<dbReference type="GO" id="GO:0003677">
    <property type="term" value="F:DNA binding"/>
    <property type="evidence" value="ECO:0007669"/>
    <property type="project" value="UniProtKB-KW"/>
</dbReference>
<organism evidence="8 9">
    <name type="scientific">Aspergillus heteromorphus CBS 117.55</name>
    <dbReference type="NCBI Taxonomy" id="1448321"/>
    <lineage>
        <taxon>Eukaryota</taxon>
        <taxon>Fungi</taxon>
        <taxon>Dikarya</taxon>
        <taxon>Ascomycota</taxon>
        <taxon>Pezizomycotina</taxon>
        <taxon>Eurotiomycetes</taxon>
        <taxon>Eurotiomycetidae</taxon>
        <taxon>Eurotiales</taxon>
        <taxon>Aspergillaceae</taxon>
        <taxon>Aspergillus</taxon>
        <taxon>Aspergillus subgen. Circumdati</taxon>
    </lineage>
</organism>
<dbReference type="VEuPathDB" id="FungiDB:BO70DRAFT_385502"/>
<dbReference type="Pfam" id="PF00172">
    <property type="entry name" value="Zn_clus"/>
    <property type="match status" value="1"/>
</dbReference>
<dbReference type="GeneID" id="37067983"/>
<dbReference type="RefSeq" id="XP_025401836.1">
    <property type="nucleotide sequence ID" value="XM_025545746.1"/>
</dbReference>
<feature type="domain" description="Zn(2)-C6 fungal-type" evidence="7">
    <location>
        <begin position="31"/>
        <end position="61"/>
    </location>
</feature>
<dbReference type="Gene3D" id="4.10.240.10">
    <property type="entry name" value="Zn(2)-C6 fungal-type DNA-binding domain"/>
    <property type="match status" value="1"/>
</dbReference>
<dbReference type="GO" id="GO:0006351">
    <property type="term" value="P:DNA-templated transcription"/>
    <property type="evidence" value="ECO:0007669"/>
    <property type="project" value="InterPro"/>
</dbReference>
<gene>
    <name evidence="8" type="ORF">BO70DRAFT_385502</name>
</gene>
<dbReference type="GO" id="GO:0000981">
    <property type="term" value="F:DNA-binding transcription factor activity, RNA polymerase II-specific"/>
    <property type="evidence" value="ECO:0007669"/>
    <property type="project" value="InterPro"/>
</dbReference>